<comment type="subcellular location">
    <subcellularLocation>
        <location evidence="1">Membrane</location>
        <topology evidence="1">Multi-pass membrane protein</topology>
    </subcellularLocation>
</comment>
<dbReference type="InterPro" id="IPR027359">
    <property type="entry name" value="Volt_channel_dom_sf"/>
</dbReference>
<reference evidence="6 7" key="1">
    <citation type="submission" date="2013-04" db="EMBL/GenBank/DDBJ databases">
        <title>Oceanococcus atlanticus 22II-S10r2 Genome Sequencing.</title>
        <authorList>
            <person name="Lai Q."/>
            <person name="Li G."/>
            <person name="Shao Z."/>
        </authorList>
    </citation>
    <scope>NUCLEOTIDE SEQUENCE [LARGE SCALE GENOMIC DNA]</scope>
    <source>
        <strain evidence="6 7">22II-S10r2</strain>
    </source>
</reference>
<feature type="transmembrane region" description="Helical" evidence="5">
    <location>
        <begin position="75"/>
        <end position="93"/>
    </location>
</feature>
<dbReference type="Gene3D" id="1.20.120.350">
    <property type="entry name" value="Voltage-gated potassium channels. Chain C"/>
    <property type="match status" value="1"/>
</dbReference>
<evidence type="ECO:0000313" key="6">
    <source>
        <dbReference type="EMBL" id="ORE88518.1"/>
    </source>
</evidence>
<keyword evidence="7" id="KW-1185">Reference proteome</keyword>
<keyword evidence="3 5" id="KW-1133">Transmembrane helix</keyword>
<dbReference type="GO" id="GO:0016020">
    <property type="term" value="C:membrane"/>
    <property type="evidence" value="ECO:0007669"/>
    <property type="project" value="UniProtKB-SubCell"/>
</dbReference>
<keyword evidence="4 5" id="KW-0472">Membrane</keyword>
<protein>
    <recommendedName>
        <fullName evidence="8">Preprotein translocase subunit SecA</fullName>
    </recommendedName>
</protein>
<comment type="caution">
    <text evidence="6">The sequence shown here is derived from an EMBL/GenBank/DDBJ whole genome shotgun (WGS) entry which is preliminary data.</text>
</comment>
<dbReference type="OrthoDB" id="974877at2"/>
<evidence type="ECO:0000256" key="5">
    <source>
        <dbReference type="SAM" id="Phobius"/>
    </source>
</evidence>
<accession>A0A1Y1SG04</accession>
<evidence type="ECO:0000256" key="3">
    <source>
        <dbReference type="ARBA" id="ARBA00022989"/>
    </source>
</evidence>
<dbReference type="AlphaFoldDB" id="A0A1Y1SG04"/>
<feature type="transmembrane region" description="Helical" evidence="5">
    <location>
        <begin position="20"/>
        <end position="44"/>
    </location>
</feature>
<evidence type="ECO:0000256" key="4">
    <source>
        <dbReference type="ARBA" id="ARBA00023136"/>
    </source>
</evidence>
<gene>
    <name evidence="6" type="ORF">ATO7_01545</name>
</gene>
<evidence type="ECO:0000256" key="1">
    <source>
        <dbReference type="ARBA" id="ARBA00004141"/>
    </source>
</evidence>
<dbReference type="STRING" id="1317117.ATO7_01545"/>
<sequence>MSRAADTHDPAQLRRHERQLGFLGLAIDLAMVTLAVVNLIWILFDSAWAVPELRSMMAWLVPDAWLDSYSVVHDHFFRIDLIFVSVFISEFLLRWAEALWHRRYSHWMAYPVLHWYDILGCIPVAGLRWLRVLRVFAILLRLQKLGLIDYTTWVPYQWGKRVYDVIMEEISDRVVVRVLSGVQEEIGASGDLDQKILRQVVQPRQQIIADALRDKLVSLGQRGYASARDDLHRFVTQAVTQAVRENREIKIIDRIPMVGGVVGDLLNNAITDIVCRALDELIGRLSSEEFELLFNDICNAIMEGLIDAGVDSGGSDELMLAISDVLDVVKEQVSQRRWLQA</sequence>
<evidence type="ECO:0000313" key="7">
    <source>
        <dbReference type="Proteomes" id="UP000192342"/>
    </source>
</evidence>
<dbReference type="Proteomes" id="UP000192342">
    <property type="component" value="Unassembled WGS sequence"/>
</dbReference>
<name>A0A1Y1SG04_9GAMM</name>
<proteinExistence type="predicted"/>
<organism evidence="6 7">
    <name type="scientific">Oceanococcus atlanticus</name>
    <dbReference type="NCBI Taxonomy" id="1317117"/>
    <lineage>
        <taxon>Bacteria</taxon>
        <taxon>Pseudomonadati</taxon>
        <taxon>Pseudomonadota</taxon>
        <taxon>Gammaproteobacteria</taxon>
        <taxon>Chromatiales</taxon>
        <taxon>Oceanococcaceae</taxon>
        <taxon>Oceanococcus</taxon>
    </lineage>
</organism>
<evidence type="ECO:0000256" key="2">
    <source>
        <dbReference type="ARBA" id="ARBA00022692"/>
    </source>
</evidence>
<evidence type="ECO:0008006" key="8">
    <source>
        <dbReference type="Google" id="ProtNLM"/>
    </source>
</evidence>
<dbReference type="RefSeq" id="WP_158522987.1">
    <property type="nucleotide sequence ID" value="NZ_AQQV01000001.1"/>
</dbReference>
<keyword evidence="2 5" id="KW-0812">Transmembrane</keyword>
<dbReference type="EMBL" id="AQQV01000001">
    <property type="protein sequence ID" value="ORE88518.1"/>
    <property type="molecule type" value="Genomic_DNA"/>
</dbReference>